<dbReference type="Gene3D" id="1.10.287.80">
    <property type="entry name" value="ATP synthase, gamma subunit, helix hairpin domain"/>
    <property type="match status" value="1"/>
</dbReference>
<proteinExistence type="inferred from homology"/>
<dbReference type="PANTHER" id="PTHR11693:SF22">
    <property type="entry name" value="ATP SYNTHASE SUBUNIT GAMMA, MITOCHONDRIAL"/>
    <property type="match status" value="1"/>
</dbReference>
<comment type="caution">
    <text evidence="11">The sequence shown here is derived from an EMBL/GenBank/DDBJ whole genome shotgun (WGS) entry which is preliminary data.</text>
</comment>
<dbReference type="Gene3D" id="3.40.1380.10">
    <property type="match status" value="1"/>
</dbReference>
<protein>
    <recommendedName>
        <fullName evidence="10">ATP synthase gamma chain</fullName>
    </recommendedName>
    <alternativeName>
        <fullName evidence="10">ATP synthase F1 sector gamma subunit</fullName>
    </alternativeName>
    <alternativeName>
        <fullName evidence="10">F-ATPase gamma subunit</fullName>
    </alternativeName>
</protein>
<evidence type="ECO:0000256" key="2">
    <source>
        <dbReference type="ARBA" id="ARBA00004170"/>
    </source>
</evidence>
<keyword evidence="4 10" id="KW-0813">Transport</keyword>
<comment type="subunit">
    <text evidence="10">F-type ATPases have 2 components, CF(1) - the catalytic core - and CF(0) - the membrane proton channel. CF(1) has five subunits: alpha(3), beta(3), gamma(1), delta(1), epsilon(1). CF(0) has three main subunits: a, b and c.</text>
</comment>
<comment type="similarity">
    <text evidence="3 10">Belongs to the ATPase gamma chain family.</text>
</comment>
<keyword evidence="8 10" id="KW-0139">CF(1)</keyword>
<keyword evidence="5 10" id="KW-0375">Hydrogen ion transport</keyword>
<dbReference type="GO" id="GO:0046933">
    <property type="term" value="F:proton-transporting ATP synthase activity, rotational mechanism"/>
    <property type="evidence" value="ECO:0007669"/>
    <property type="project" value="UniProtKB-UniRule"/>
</dbReference>
<evidence type="ECO:0000256" key="4">
    <source>
        <dbReference type="ARBA" id="ARBA00022448"/>
    </source>
</evidence>
<dbReference type="HAMAP" id="MF_00815">
    <property type="entry name" value="ATP_synth_gamma_bact"/>
    <property type="match status" value="1"/>
</dbReference>
<dbReference type="EMBL" id="MFJV01000001">
    <property type="protein sequence ID" value="OGG24620.1"/>
    <property type="molecule type" value="Genomic_DNA"/>
</dbReference>
<evidence type="ECO:0000313" key="11">
    <source>
        <dbReference type="EMBL" id="OGG24620.1"/>
    </source>
</evidence>
<organism evidence="11 12">
    <name type="scientific">Candidatus Gottesmanbacteria bacterium RIFCSPLOWO2_01_FULL_43_11b</name>
    <dbReference type="NCBI Taxonomy" id="1798392"/>
    <lineage>
        <taxon>Bacteria</taxon>
        <taxon>Candidatus Gottesmaniibacteriota</taxon>
    </lineage>
</organism>
<dbReference type="InterPro" id="IPR000131">
    <property type="entry name" value="ATP_synth_F1_gsu"/>
</dbReference>
<dbReference type="PRINTS" id="PR00126">
    <property type="entry name" value="ATPASEGAMMA"/>
</dbReference>
<dbReference type="STRING" id="1798392.A3A79_05580"/>
<reference evidence="11 12" key="1">
    <citation type="journal article" date="2016" name="Nat. Commun.">
        <title>Thousands of microbial genomes shed light on interconnected biogeochemical processes in an aquifer system.</title>
        <authorList>
            <person name="Anantharaman K."/>
            <person name="Brown C.T."/>
            <person name="Hug L.A."/>
            <person name="Sharon I."/>
            <person name="Castelle C.J."/>
            <person name="Probst A.J."/>
            <person name="Thomas B.C."/>
            <person name="Singh A."/>
            <person name="Wilkins M.J."/>
            <person name="Karaoz U."/>
            <person name="Brodie E.L."/>
            <person name="Williams K.H."/>
            <person name="Hubbard S.S."/>
            <person name="Banfield J.F."/>
        </authorList>
    </citation>
    <scope>NUCLEOTIDE SEQUENCE [LARGE SCALE GENOMIC DNA]</scope>
</reference>
<evidence type="ECO:0000256" key="5">
    <source>
        <dbReference type="ARBA" id="ARBA00022781"/>
    </source>
</evidence>
<evidence type="ECO:0000256" key="8">
    <source>
        <dbReference type="ARBA" id="ARBA00023196"/>
    </source>
</evidence>
<name>A0A1F6AIR0_9BACT</name>
<dbReference type="GO" id="GO:0005524">
    <property type="term" value="F:ATP binding"/>
    <property type="evidence" value="ECO:0007669"/>
    <property type="project" value="UniProtKB-UniRule"/>
</dbReference>
<accession>A0A1F6AIR0</accession>
<gene>
    <name evidence="10" type="primary">atpG</name>
    <name evidence="11" type="ORF">A3A79_05580</name>
</gene>
<dbReference type="Pfam" id="PF00231">
    <property type="entry name" value="ATP-synt"/>
    <property type="match status" value="1"/>
</dbReference>
<dbReference type="GO" id="GO:0045259">
    <property type="term" value="C:proton-transporting ATP synthase complex"/>
    <property type="evidence" value="ECO:0007669"/>
    <property type="project" value="UniProtKB-KW"/>
</dbReference>
<evidence type="ECO:0000313" key="12">
    <source>
        <dbReference type="Proteomes" id="UP000178759"/>
    </source>
</evidence>
<dbReference type="GO" id="GO:0042777">
    <property type="term" value="P:proton motive force-driven plasma membrane ATP synthesis"/>
    <property type="evidence" value="ECO:0007669"/>
    <property type="project" value="UniProtKB-UniRule"/>
</dbReference>
<dbReference type="SUPFAM" id="SSF52943">
    <property type="entry name" value="ATP synthase (F1-ATPase), gamma subunit"/>
    <property type="match status" value="1"/>
</dbReference>
<dbReference type="CDD" id="cd12151">
    <property type="entry name" value="F1-ATPase_gamma"/>
    <property type="match status" value="1"/>
</dbReference>
<keyword evidence="7 10" id="KW-0472">Membrane</keyword>
<evidence type="ECO:0000256" key="6">
    <source>
        <dbReference type="ARBA" id="ARBA00023065"/>
    </source>
</evidence>
<dbReference type="InterPro" id="IPR035968">
    <property type="entry name" value="ATP_synth_F1_ATPase_gsu"/>
</dbReference>
<dbReference type="NCBIfam" id="TIGR01146">
    <property type="entry name" value="ATPsyn_F1gamma"/>
    <property type="match status" value="1"/>
</dbReference>
<comment type="subcellular location">
    <subcellularLocation>
        <location evidence="10">Cell membrane</location>
        <topology evidence="10">Peripheral membrane protein</topology>
    </subcellularLocation>
    <subcellularLocation>
        <location evidence="2">Membrane</location>
        <topology evidence="2">Peripheral membrane protein</topology>
    </subcellularLocation>
</comment>
<evidence type="ECO:0000256" key="3">
    <source>
        <dbReference type="ARBA" id="ARBA00007681"/>
    </source>
</evidence>
<keyword evidence="6 10" id="KW-0406">Ion transport</keyword>
<evidence type="ECO:0000256" key="7">
    <source>
        <dbReference type="ARBA" id="ARBA00023136"/>
    </source>
</evidence>
<dbReference type="Proteomes" id="UP000178759">
    <property type="component" value="Unassembled WGS sequence"/>
</dbReference>
<keyword evidence="10" id="KW-1003">Cell membrane</keyword>
<sequence length="286" mass="31698">MASIRLIRRRIRSAGNIAQITKAMQMVAASKMKRAIEAAQLGKLYGDKIYTATRELATRTEEQAHPLLGKGNPGGRTLVILISTNKGLCGGLNTTLFRQILEWTSQSSTNDYLTIGKKGEGFVVRSGRNLVADFSQTIPFLDNVPAITQLLVTGFLEGKYKEVVVVYSGFVNALKQLPTKRLILPLAEFSKESDMEESLRFSEFVVEPTIDDVLTNLLPHYLENQLRSAILEAEASEHSARMIAMKNATDAAVDFMEALTHELNKARQEKITYEIADMVTARMAVS</sequence>
<evidence type="ECO:0000256" key="1">
    <source>
        <dbReference type="ARBA" id="ARBA00003456"/>
    </source>
</evidence>
<dbReference type="AlphaFoldDB" id="A0A1F6AIR0"/>
<evidence type="ECO:0000256" key="10">
    <source>
        <dbReference type="HAMAP-Rule" id="MF_00815"/>
    </source>
</evidence>
<dbReference type="PANTHER" id="PTHR11693">
    <property type="entry name" value="ATP SYNTHASE GAMMA CHAIN"/>
    <property type="match status" value="1"/>
</dbReference>
<keyword evidence="9 10" id="KW-0066">ATP synthesis</keyword>
<comment type="function">
    <text evidence="1 10">Produces ATP from ADP in the presence of a proton gradient across the membrane. The gamma chain is believed to be important in regulating ATPase activity and the flow of protons through the CF(0) complex.</text>
</comment>
<evidence type="ECO:0000256" key="9">
    <source>
        <dbReference type="ARBA" id="ARBA00023310"/>
    </source>
</evidence>
<dbReference type="GO" id="GO:0005886">
    <property type="term" value="C:plasma membrane"/>
    <property type="evidence" value="ECO:0007669"/>
    <property type="project" value="UniProtKB-SubCell"/>
</dbReference>